<feature type="signal peptide" evidence="1">
    <location>
        <begin position="1"/>
        <end position="17"/>
    </location>
</feature>
<sequence length="80" mass="9088">MTVVIFSLCIVVELVRVLFRHHLTVRHAYDLWSAVSRAPLTPRDRRTDQFLEQFAHPIPSINGPCLSAQRHSVLTALLAV</sequence>
<name>A0A8R1ERZ6_CAEJA</name>
<evidence type="ECO:0000256" key="1">
    <source>
        <dbReference type="SAM" id="SignalP"/>
    </source>
</evidence>
<reference evidence="2" key="2">
    <citation type="submission" date="2022-06" db="UniProtKB">
        <authorList>
            <consortium name="EnsemblMetazoa"/>
        </authorList>
    </citation>
    <scope>IDENTIFICATION</scope>
    <source>
        <strain evidence="2">DF5081</strain>
    </source>
</reference>
<reference evidence="3" key="1">
    <citation type="submission" date="2010-08" db="EMBL/GenBank/DDBJ databases">
        <authorList>
            <consortium name="Caenorhabditis japonica Sequencing Consortium"/>
            <person name="Wilson R.K."/>
        </authorList>
    </citation>
    <scope>NUCLEOTIDE SEQUENCE [LARGE SCALE GENOMIC DNA]</scope>
    <source>
        <strain evidence="3">DF5081</strain>
    </source>
</reference>
<accession>A0A8R1ERZ6</accession>
<keyword evidence="1" id="KW-0732">Signal</keyword>
<evidence type="ECO:0000313" key="2">
    <source>
        <dbReference type="EnsemblMetazoa" id="CJA40871a.1"/>
    </source>
</evidence>
<keyword evidence="3" id="KW-1185">Reference proteome</keyword>
<evidence type="ECO:0000313" key="3">
    <source>
        <dbReference type="Proteomes" id="UP000005237"/>
    </source>
</evidence>
<feature type="chain" id="PRO_5035835389" description="Secreted protein" evidence="1">
    <location>
        <begin position="18"/>
        <end position="80"/>
    </location>
</feature>
<proteinExistence type="predicted"/>
<dbReference type="Proteomes" id="UP000005237">
    <property type="component" value="Unassembled WGS sequence"/>
</dbReference>
<organism evidence="2 3">
    <name type="scientific">Caenorhabditis japonica</name>
    <dbReference type="NCBI Taxonomy" id="281687"/>
    <lineage>
        <taxon>Eukaryota</taxon>
        <taxon>Metazoa</taxon>
        <taxon>Ecdysozoa</taxon>
        <taxon>Nematoda</taxon>
        <taxon>Chromadorea</taxon>
        <taxon>Rhabditida</taxon>
        <taxon>Rhabditina</taxon>
        <taxon>Rhabditomorpha</taxon>
        <taxon>Rhabditoidea</taxon>
        <taxon>Rhabditidae</taxon>
        <taxon>Peloderinae</taxon>
        <taxon>Caenorhabditis</taxon>
    </lineage>
</organism>
<evidence type="ECO:0008006" key="4">
    <source>
        <dbReference type="Google" id="ProtNLM"/>
    </source>
</evidence>
<dbReference type="EnsemblMetazoa" id="CJA40871a.1">
    <property type="protein sequence ID" value="CJA40871a.1"/>
    <property type="gene ID" value="WBGene00216719"/>
</dbReference>
<protein>
    <recommendedName>
        <fullName evidence="4">Secreted protein</fullName>
    </recommendedName>
</protein>
<dbReference type="AlphaFoldDB" id="A0A8R1ERZ6"/>